<evidence type="ECO:0000256" key="1">
    <source>
        <dbReference type="ARBA" id="ARBA00004141"/>
    </source>
</evidence>
<feature type="transmembrane region" description="Helical" evidence="10">
    <location>
        <begin position="830"/>
        <end position="851"/>
    </location>
</feature>
<feature type="transmembrane region" description="Helical" evidence="10">
    <location>
        <begin position="795"/>
        <end position="818"/>
    </location>
</feature>
<keyword evidence="7 10" id="KW-0472">Membrane</keyword>
<dbReference type="PANTHER" id="PTHR48041:SF2">
    <property type="entry name" value="ATP-DEPENDENT PERMEASE-RELATED"/>
    <property type="match status" value="1"/>
</dbReference>
<feature type="transmembrane region" description="Helical" evidence="10">
    <location>
        <begin position="319"/>
        <end position="342"/>
    </location>
</feature>
<dbReference type="Gene3D" id="3.40.50.300">
    <property type="entry name" value="P-loop containing nucleotide triphosphate hydrolases"/>
    <property type="match status" value="1"/>
</dbReference>
<keyword evidence="5" id="KW-0067">ATP-binding</keyword>
<keyword evidence="3 10" id="KW-0812">Transmembrane</keyword>
<dbReference type="Gene3D" id="2.10.25.10">
    <property type="entry name" value="Laminin"/>
    <property type="match status" value="1"/>
</dbReference>
<keyword evidence="11" id="KW-0732">Signal</keyword>
<feature type="transmembrane region" description="Helical" evidence="10">
    <location>
        <begin position="1027"/>
        <end position="1050"/>
    </location>
</feature>
<feature type="signal peptide" evidence="11">
    <location>
        <begin position="1"/>
        <end position="19"/>
    </location>
</feature>
<dbReference type="PANTHER" id="PTHR48041">
    <property type="entry name" value="ABC TRANSPORTER G FAMILY MEMBER 28"/>
    <property type="match status" value="1"/>
</dbReference>
<feature type="transmembrane region" description="Helical" evidence="10">
    <location>
        <begin position="871"/>
        <end position="897"/>
    </location>
</feature>
<dbReference type="InterPro" id="IPR050352">
    <property type="entry name" value="ABCG_transporters"/>
</dbReference>
<proteinExistence type="predicted"/>
<evidence type="ECO:0000256" key="6">
    <source>
        <dbReference type="ARBA" id="ARBA00022989"/>
    </source>
</evidence>
<dbReference type="Pfam" id="PF01061">
    <property type="entry name" value="ABC2_membrane"/>
    <property type="match status" value="1"/>
</dbReference>
<dbReference type="VEuPathDB" id="FungiDB:YALI1_C32517g"/>
<keyword evidence="8" id="KW-0245">EGF-like domain</keyword>
<keyword evidence="6 10" id="KW-1133">Transmembrane helix</keyword>
<organism evidence="14 16">
    <name type="scientific">Yarrowia lipolytica</name>
    <name type="common">Candida lipolytica</name>
    <dbReference type="NCBI Taxonomy" id="4952"/>
    <lineage>
        <taxon>Eukaryota</taxon>
        <taxon>Fungi</taxon>
        <taxon>Dikarya</taxon>
        <taxon>Ascomycota</taxon>
        <taxon>Saccharomycotina</taxon>
        <taxon>Dipodascomycetes</taxon>
        <taxon>Dipodascales</taxon>
        <taxon>Dipodascales incertae sedis</taxon>
        <taxon>Yarrowia</taxon>
    </lineage>
</organism>
<sequence length="1053" mass="115983">MLLTSWVSGLLAISALADALTDSLETGYSKRLVPPGRGGKKPTKPGQPGKRPDECPPCFNCLLPDFPCQQFASCDQANGRCHCPEGFTGENCAQPVCGGLGELNRPGRMENTTCECSEGWEGINCNLCNQDSACNRFFPKGVNGTCYTGGILVRENHQMCDVTNVKIVEILKGAKPEVTFTCKKEDEEVDGAANGTCSFQFWVDEVESFYCGLDECTFEVNGNNTLYKCEKIKCACVPDQFLCGKDGSVDLTDFLKNTITGPGDFACDINSQNCKFSEPNMNSLISSVFGDKYITLGCKSAECLHVSEIPGYDQPDKGVSTLLVCAGLALTLLFLIVAYALAQSLFKRSNSPLEYLPDADETGKLLHDFVPAKLEFEDISYRERGANEATSKPILDGEIFGSVKPGEVMAIMGGSGAGKTTLLDILARKKKSGKFDGRVFVNGSSDYTDKEFKNMIGFVDQEDCLLPTLTVYETVLTSALLRLPKNMTLLGKKMRVLETLNELGIMHIRDKLIGSETNRGISGGEKRRVSIACELVTSPSILFLDEPTSGLDSFSAFNVVESLVHLARNYNRTVVFTIHQPRSNIVQLFDNLLILCQGRLVYSGAYLECQQFFSEVGYNIPKGFNIADFLIDLTMELSSGSGDSSRAESGAQSPSTSSDDIHTVERTDSQGNLDTTNEWLHYQIHRAEFDESANARKRRQRQKFVKSLGSGVPMPDRNLDELVNLFQTSALAQRIKNGIQEDIDQADLEEAADADDSTAGLLQSRARFFNSRISFLSQLKIIAGRTFKNLYRDPMLLLTHYIMALALGLFSGIVYYQVTDDISGFQNRLGLFFFLLSLFGFSTLTSLNLLFGNDRIIFMRERAKGYYHPAVYYIGKVVFDMVTLRVFPPIILGSILYPLVGLKPDFNAFLVFIATLVLFNLGSSALVFVIGITLGANPGVANLVGILVMLFSMLFAGLFVNHDSVKIWGIDALQFLSVFHYAYEAISVNEVKYLTLIEEKYGLEIEVPGATVLSTFGFNVNAVSRDLFMLTGFLGFMLLAGYIGLHYVLVEVR</sequence>
<dbReference type="PROSITE" id="PS50893">
    <property type="entry name" value="ABC_TRANSPORTER_2"/>
    <property type="match status" value="1"/>
</dbReference>
<dbReference type="InterPro" id="IPR002049">
    <property type="entry name" value="LE_dom"/>
</dbReference>
<protein>
    <submittedName>
        <fullName evidence="14">Uncharacterized protein</fullName>
    </submittedName>
</protein>
<feature type="domain" description="EGF-like" evidence="12">
    <location>
        <begin position="88"/>
        <end position="126"/>
    </location>
</feature>
<evidence type="ECO:0000256" key="8">
    <source>
        <dbReference type="PROSITE-ProRule" id="PRU00076"/>
    </source>
</evidence>
<dbReference type="VEuPathDB" id="FungiDB:YALI0_D25828g"/>
<feature type="region of interest" description="Disordered" evidence="9">
    <location>
        <begin position="28"/>
        <end position="51"/>
    </location>
</feature>
<comment type="subcellular location">
    <subcellularLocation>
        <location evidence="1">Membrane</location>
        <topology evidence="1">Multi-pass membrane protein</topology>
    </subcellularLocation>
</comment>
<dbReference type="AlphaFoldDB" id="A0A1D8NCG1"/>
<evidence type="ECO:0000256" key="10">
    <source>
        <dbReference type="SAM" id="Phobius"/>
    </source>
</evidence>
<evidence type="ECO:0000256" key="11">
    <source>
        <dbReference type="SAM" id="SignalP"/>
    </source>
</evidence>
<dbReference type="SUPFAM" id="SSF52540">
    <property type="entry name" value="P-loop containing nucleoside triphosphate hydrolases"/>
    <property type="match status" value="1"/>
</dbReference>
<dbReference type="GO" id="GO:0140359">
    <property type="term" value="F:ABC-type transporter activity"/>
    <property type="evidence" value="ECO:0007669"/>
    <property type="project" value="InterPro"/>
</dbReference>
<evidence type="ECO:0000313" key="17">
    <source>
        <dbReference type="Proteomes" id="UP000256601"/>
    </source>
</evidence>
<dbReference type="EMBL" id="CP017555">
    <property type="protein sequence ID" value="AOW03314.1"/>
    <property type="molecule type" value="Genomic_DNA"/>
</dbReference>
<feature type="compositionally biased region" description="Basic and acidic residues" evidence="9">
    <location>
        <begin position="659"/>
        <end position="668"/>
    </location>
</feature>
<evidence type="ECO:0000256" key="4">
    <source>
        <dbReference type="ARBA" id="ARBA00022741"/>
    </source>
</evidence>
<feature type="domain" description="ABC transporter" evidence="13">
    <location>
        <begin position="374"/>
        <end position="622"/>
    </location>
</feature>
<name>A0A1D8NCG1_YARLL</name>
<dbReference type="InterPro" id="IPR043926">
    <property type="entry name" value="ABCG_dom"/>
</dbReference>
<dbReference type="CDD" id="cd03213">
    <property type="entry name" value="ABCG_EPDR"/>
    <property type="match status" value="1"/>
</dbReference>
<evidence type="ECO:0000256" key="2">
    <source>
        <dbReference type="ARBA" id="ARBA00022448"/>
    </source>
</evidence>
<evidence type="ECO:0000259" key="13">
    <source>
        <dbReference type="PROSITE" id="PS50893"/>
    </source>
</evidence>
<keyword evidence="2" id="KW-0813">Transport</keyword>
<dbReference type="InterPro" id="IPR003439">
    <property type="entry name" value="ABC_transporter-like_ATP-bd"/>
</dbReference>
<dbReference type="InterPro" id="IPR017871">
    <property type="entry name" value="ABC_transporter-like_CS"/>
</dbReference>
<dbReference type="Pfam" id="PF19055">
    <property type="entry name" value="ABC2_membrane_7"/>
    <property type="match status" value="1"/>
</dbReference>
<feature type="disulfide bond" evidence="8">
    <location>
        <begin position="116"/>
        <end position="125"/>
    </location>
</feature>
<feature type="disulfide bond" evidence="8">
    <location>
        <begin position="97"/>
        <end position="114"/>
    </location>
</feature>
<dbReference type="InterPro" id="IPR000742">
    <property type="entry name" value="EGF"/>
</dbReference>
<dbReference type="InterPro" id="IPR013525">
    <property type="entry name" value="ABC2_TM"/>
</dbReference>
<reference evidence="15 17" key="2">
    <citation type="submission" date="2018-07" db="EMBL/GenBank/DDBJ databases">
        <title>Draft Genome Assemblies for Five Robust Yarrowia lipolytica Strains Exhibiting High Lipid Production and Pentose Sugar Utilization and Sugar Alcohol Secretion from Undetoxified Lignocellulosic Biomass Hydrolysates.</title>
        <authorList>
            <consortium name="DOE Joint Genome Institute"/>
            <person name="Walker C."/>
            <person name="Ryu S."/>
            <person name="Na H."/>
            <person name="Zane M."/>
            <person name="LaButti K."/>
            <person name="Lipzen A."/>
            <person name="Haridas S."/>
            <person name="Barry K."/>
            <person name="Grigoriev I.V."/>
            <person name="Quarterman J."/>
            <person name="Slininger P."/>
            <person name="Dien B."/>
            <person name="Trinh C.T."/>
        </authorList>
    </citation>
    <scope>NUCLEOTIDE SEQUENCE [LARGE SCALE GENOMIC DNA]</scope>
    <source>
        <strain evidence="15 17">YB392</strain>
    </source>
</reference>
<dbReference type="PROSITE" id="PS00211">
    <property type="entry name" value="ABC_TRANSPORTER_1"/>
    <property type="match status" value="1"/>
</dbReference>
<evidence type="ECO:0000313" key="16">
    <source>
        <dbReference type="Proteomes" id="UP000182444"/>
    </source>
</evidence>
<dbReference type="Proteomes" id="UP000182444">
    <property type="component" value="Chromosome 1C"/>
</dbReference>
<evidence type="ECO:0000256" key="7">
    <source>
        <dbReference type="ARBA" id="ARBA00023136"/>
    </source>
</evidence>
<dbReference type="EMBL" id="KZ857345">
    <property type="protein sequence ID" value="RDW23103.1"/>
    <property type="molecule type" value="Genomic_DNA"/>
</dbReference>
<feature type="region of interest" description="Disordered" evidence="9">
    <location>
        <begin position="641"/>
        <end position="672"/>
    </location>
</feature>
<dbReference type="GO" id="GO:0016887">
    <property type="term" value="F:ATP hydrolysis activity"/>
    <property type="evidence" value="ECO:0007669"/>
    <property type="project" value="InterPro"/>
</dbReference>
<dbReference type="Pfam" id="PF00005">
    <property type="entry name" value="ABC_tran"/>
    <property type="match status" value="1"/>
</dbReference>
<feature type="compositionally biased region" description="Low complexity" evidence="9">
    <location>
        <begin position="641"/>
        <end position="650"/>
    </location>
</feature>
<evidence type="ECO:0000313" key="14">
    <source>
        <dbReference type="EMBL" id="AOW03314.1"/>
    </source>
</evidence>
<feature type="transmembrane region" description="Helical" evidence="10">
    <location>
        <begin position="909"/>
        <end position="932"/>
    </location>
</feature>
<dbReference type="PROSITE" id="PS50026">
    <property type="entry name" value="EGF_3"/>
    <property type="match status" value="1"/>
</dbReference>
<feature type="chain" id="PRO_5036017812" evidence="11">
    <location>
        <begin position="20"/>
        <end position="1053"/>
    </location>
</feature>
<dbReference type="OrthoDB" id="66620at2759"/>
<dbReference type="SMART" id="SM00382">
    <property type="entry name" value="AAA"/>
    <property type="match status" value="1"/>
</dbReference>
<evidence type="ECO:0000313" key="15">
    <source>
        <dbReference type="EMBL" id="RDW23103.1"/>
    </source>
</evidence>
<dbReference type="InterPro" id="IPR003593">
    <property type="entry name" value="AAA+_ATPase"/>
</dbReference>
<comment type="caution">
    <text evidence="8">Lacks conserved residue(s) required for the propagation of feature annotation.</text>
</comment>
<dbReference type="GO" id="GO:0005524">
    <property type="term" value="F:ATP binding"/>
    <property type="evidence" value="ECO:0007669"/>
    <property type="project" value="UniProtKB-KW"/>
</dbReference>
<dbReference type="Proteomes" id="UP000256601">
    <property type="component" value="Unassembled WGS sequence"/>
</dbReference>
<accession>A0A1D8NCG1</accession>
<evidence type="ECO:0000256" key="9">
    <source>
        <dbReference type="SAM" id="MobiDB-lite"/>
    </source>
</evidence>
<dbReference type="PROSITE" id="PS00022">
    <property type="entry name" value="EGF_1"/>
    <property type="match status" value="1"/>
</dbReference>
<evidence type="ECO:0000256" key="3">
    <source>
        <dbReference type="ARBA" id="ARBA00022692"/>
    </source>
</evidence>
<dbReference type="GO" id="GO:0016020">
    <property type="term" value="C:membrane"/>
    <property type="evidence" value="ECO:0007669"/>
    <property type="project" value="UniProtKB-SubCell"/>
</dbReference>
<evidence type="ECO:0000259" key="12">
    <source>
        <dbReference type="PROSITE" id="PS50026"/>
    </source>
</evidence>
<dbReference type="InterPro" id="IPR027417">
    <property type="entry name" value="P-loop_NTPase"/>
</dbReference>
<evidence type="ECO:0000256" key="5">
    <source>
        <dbReference type="ARBA" id="ARBA00022840"/>
    </source>
</evidence>
<reference evidence="14 16" key="1">
    <citation type="journal article" date="2016" name="PLoS ONE">
        <title>Sequence Assembly of Yarrowia lipolytica Strain W29/CLIB89 Shows Transposable Element Diversity.</title>
        <authorList>
            <person name="Magnan C."/>
            <person name="Yu J."/>
            <person name="Chang I."/>
            <person name="Jahn E."/>
            <person name="Kanomata Y."/>
            <person name="Wu J."/>
            <person name="Zeller M."/>
            <person name="Oakes M."/>
            <person name="Baldi P."/>
            <person name="Sandmeyer S."/>
        </authorList>
    </citation>
    <scope>NUCLEOTIDE SEQUENCE [LARGE SCALE GENOMIC DNA]</scope>
    <source>
        <strain evidence="14">CLIB89</strain>
        <strain evidence="16">CLIB89(W29)</strain>
    </source>
</reference>
<keyword evidence="8" id="KW-1015">Disulfide bond</keyword>
<gene>
    <name evidence="15" type="ORF">B0I71DRAFT_136509</name>
    <name evidence="14" type="ORF">YALI1_C32517g</name>
</gene>
<keyword evidence="4" id="KW-0547">Nucleotide-binding</keyword>
<feature type="transmembrane region" description="Helical" evidence="10">
    <location>
        <begin position="939"/>
        <end position="960"/>
    </location>
</feature>
<dbReference type="CDD" id="cd00055">
    <property type="entry name" value="EGF_Lam"/>
    <property type="match status" value="1"/>
</dbReference>